<dbReference type="EMBL" id="BAAAQK010000025">
    <property type="protein sequence ID" value="GAA1873008.1"/>
    <property type="molecule type" value="Genomic_DNA"/>
</dbReference>
<comment type="caution">
    <text evidence="2">The sequence shown here is derived from an EMBL/GenBank/DDBJ whole genome shotgun (WGS) entry which is preliminary data.</text>
</comment>
<evidence type="ECO:0000256" key="1">
    <source>
        <dbReference type="SAM" id="Phobius"/>
    </source>
</evidence>
<feature type="transmembrane region" description="Helical" evidence="1">
    <location>
        <begin position="44"/>
        <end position="63"/>
    </location>
</feature>
<keyword evidence="3" id="KW-1185">Reference proteome</keyword>
<organism evidence="2 3">
    <name type="scientific">Pseudonocardia ailaonensis</name>
    <dbReference type="NCBI Taxonomy" id="367279"/>
    <lineage>
        <taxon>Bacteria</taxon>
        <taxon>Bacillati</taxon>
        <taxon>Actinomycetota</taxon>
        <taxon>Actinomycetes</taxon>
        <taxon>Pseudonocardiales</taxon>
        <taxon>Pseudonocardiaceae</taxon>
        <taxon>Pseudonocardia</taxon>
    </lineage>
</organism>
<protein>
    <recommendedName>
        <fullName evidence="4">MFS transporter</fullName>
    </recommendedName>
</protein>
<reference evidence="2 3" key="1">
    <citation type="journal article" date="2019" name="Int. J. Syst. Evol. Microbiol.">
        <title>The Global Catalogue of Microorganisms (GCM) 10K type strain sequencing project: providing services to taxonomists for standard genome sequencing and annotation.</title>
        <authorList>
            <consortium name="The Broad Institute Genomics Platform"/>
            <consortium name="The Broad Institute Genome Sequencing Center for Infectious Disease"/>
            <person name="Wu L."/>
            <person name="Ma J."/>
        </authorList>
    </citation>
    <scope>NUCLEOTIDE SEQUENCE [LARGE SCALE GENOMIC DNA]</scope>
    <source>
        <strain evidence="2 3">JCM 16009</strain>
    </source>
</reference>
<evidence type="ECO:0000313" key="3">
    <source>
        <dbReference type="Proteomes" id="UP001500449"/>
    </source>
</evidence>
<evidence type="ECO:0000313" key="2">
    <source>
        <dbReference type="EMBL" id="GAA1873008.1"/>
    </source>
</evidence>
<gene>
    <name evidence="2" type="ORF">GCM10009836_62440</name>
</gene>
<accession>A0ABN2NKG9</accession>
<name>A0ABN2NKG9_9PSEU</name>
<feature type="transmembrane region" description="Helical" evidence="1">
    <location>
        <begin position="70"/>
        <end position="90"/>
    </location>
</feature>
<keyword evidence="1" id="KW-0812">Transmembrane</keyword>
<proteinExistence type="predicted"/>
<evidence type="ECO:0008006" key="4">
    <source>
        <dbReference type="Google" id="ProtNLM"/>
    </source>
</evidence>
<dbReference type="Proteomes" id="UP001500449">
    <property type="component" value="Unassembled WGS sequence"/>
</dbReference>
<keyword evidence="1" id="KW-1133">Transmembrane helix</keyword>
<keyword evidence="1" id="KW-0472">Membrane</keyword>
<feature type="transmembrane region" description="Helical" evidence="1">
    <location>
        <begin position="102"/>
        <end position="118"/>
    </location>
</feature>
<sequence>MGMSRPRVAGPKDRRALVRGAALASLITLLTALGHVVGGGTLPDLGLLLVLFPLLAVALTTAAERARGPVGMLLVLGAGQLVMHELLLFLGHDHAAQGTGPGMVAAHGVATLVSGLFLRDADRMISALAGALRRILPRRAVPMPARRPLHTFVAAPAGVALLVARSATAAVVRRGPPLPDPIPR</sequence>